<organism evidence="1 2">
    <name type="scientific">Smallanthus sonchifolius</name>
    <dbReference type="NCBI Taxonomy" id="185202"/>
    <lineage>
        <taxon>Eukaryota</taxon>
        <taxon>Viridiplantae</taxon>
        <taxon>Streptophyta</taxon>
        <taxon>Embryophyta</taxon>
        <taxon>Tracheophyta</taxon>
        <taxon>Spermatophyta</taxon>
        <taxon>Magnoliopsida</taxon>
        <taxon>eudicotyledons</taxon>
        <taxon>Gunneridae</taxon>
        <taxon>Pentapetalae</taxon>
        <taxon>asterids</taxon>
        <taxon>campanulids</taxon>
        <taxon>Asterales</taxon>
        <taxon>Asteraceae</taxon>
        <taxon>Asteroideae</taxon>
        <taxon>Heliantheae alliance</taxon>
        <taxon>Millerieae</taxon>
        <taxon>Smallanthus</taxon>
    </lineage>
</organism>
<evidence type="ECO:0000313" key="1">
    <source>
        <dbReference type="EMBL" id="KAI3762897.1"/>
    </source>
</evidence>
<dbReference type="EMBL" id="CM042034">
    <property type="protein sequence ID" value="KAI3762897.1"/>
    <property type="molecule type" value="Genomic_DNA"/>
</dbReference>
<comment type="caution">
    <text evidence="1">The sequence shown here is derived from an EMBL/GenBank/DDBJ whole genome shotgun (WGS) entry which is preliminary data.</text>
</comment>
<gene>
    <name evidence="1" type="ORF">L1987_53339</name>
</gene>
<protein>
    <submittedName>
        <fullName evidence="1">Uncharacterized protein</fullName>
    </submittedName>
</protein>
<keyword evidence="2" id="KW-1185">Reference proteome</keyword>
<reference evidence="2" key="1">
    <citation type="journal article" date="2022" name="Mol. Ecol. Resour.">
        <title>The genomes of chicory, endive, great burdock and yacon provide insights into Asteraceae palaeo-polyploidization history and plant inulin production.</title>
        <authorList>
            <person name="Fan W."/>
            <person name="Wang S."/>
            <person name="Wang H."/>
            <person name="Wang A."/>
            <person name="Jiang F."/>
            <person name="Liu H."/>
            <person name="Zhao H."/>
            <person name="Xu D."/>
            <person name="Zhang Y."/>
        </authorList>
    </citation>
    <scope>NUCLEOTIDE SEQUENCE [LARGE SCALE GENOMIC DNA]</scope>
    <source>
        <strain evidence="2">cv. Yunnan</strain>
    </source>
</reference>
<reference evidence="1 2" key="2">
    <citation type="journal article" date="2022" name="Mol. Ecol. Resour.">
        <title>The genomes of chicory, endive, great burdock and yacon provide insights into Asteraceae paleo-polyploidization history and plant inulin production.</title>
        <authorList>
            <person name="Fan W."/>
            <person name="Wang S."/>
            <person name="Wang H."/>
            <person name="Wang A."/>
            <person name="Jiang F."/>
            <person name="Liu H."/>
            <person name="Zhao H."/>
            <person name="Xu D."/>
            <person name="Zhang Y."/>
        </authorList>
    </citation>
    <scope>NUCLEOTIDE SEQUENCE [LARGE SCALE GENOMIC DNA]</scope>
    <source>
        <strain evidence="2">cv. Yunnan</strain>
        <tissue evidence="1">Leaves</tissue>
    </source>
</reference>
<accession>A0ACB9EWU1</accession>
<evidence type="ECO:0000313" key="2">
    <source>
        <dbReference type="Proteomes" id="UP001056120"/>
    </source>
</evidence>
<name>A0ACB9EWU1_9ASTR</name>
<dbReference type="Proteomes" id="UP001056120">
    <property type="component" value="Linkage Group LG17"/>
</dbReference>
<sequence length="113" mass="12239">MRATGSRVRPLLRPLSSSPFPPFTPTTLAAGVHAYSSTIQAPEALLTVTLSEHNVLRRSGGKRSSKTPPASSVQSFPLSKQSPLPAVYLFILGSKSSLHRDRRNSLGYFWTCG</sequence>
<proteinExistence type="predicted"/>